<organism evidence="3 4">
    <name type="scientific">Geobacter anodireducens</name>
    <dbReference type="NCBI Taxonomy" id="1340425"/>
    <lineage>
        <taxon>Bacteria</taxon>
        <taxon>Pseudomonadati</taxon>
        <taxon>Thermodesulfobacteriota</taxon>
        <taxon>Desulfuromonadia</taxon>
        <taxon>Geobacterales</taxon>
        <taxon>Geobacteraceae</taxon>
        <taxon>Geobacter</taxon>
    </lineage>
</organism>
<name>A0ABR9NZK7_9BACT</name>
<evidence type="ECO:0000313" key="4">
    <source>
        <dbReference type="Proteomes" id="UP000618926"/>
    </source>
</evidence>
<reference evidence="3 4" key="1">
    <citation type="submission" date="2020-10" db="EMBL/GenBank/DDBJ databases">
        <title>Investigation of anaerobic biodegradation of phenanthrene by a sulfate-dependent Geobacter anodireducens strain PheS2.</title>
        <authorList>
            <person name="Zhang Z."/>
        </authorList>
    </citation>
    <scope>NUCLEOTIDE SEQUENCE [LARGE SCALE GENOMIC DNA]</scope>
    <source>
        <strain evidence="3 4">PheS2</strain>
    </source>
</reference>
<evidence type="ECO:0000313" key="3">
    <source>
        <dbReference type="EMBL" id="MBE2889668.1"/>
    </source>
</evidence>
<sequence>MPGLKDELEETYNELKENLTKTQDELSEHKRKQISDSISFANQKEAQFNNTLKRWEEEYLQLAEQVSDLLPHALTKGLSHAYSEKKKEEVNDTRKLNIKFIVGIIGMILVSVIPFIVSVYFINTESKTLEEVIRIIPRLVVAILPLYIPVLWLAYSANKGLNLSKRLIEEYTHKEVLSKTFEGLSKQIENVKDQEISNELRIKLLYSILEVNSENPGKLITDYNKSDHPLMDALDKSVKLSNTIDKIAEIPGLSKIATMLEKKSKRILAERKKQAEAGLDAVYEEEELDENQEVRATEQA</sequence>
<accession>A0ABR9NZK7</accession>
<dbReference type="RefSeq" id="WP_192906008.1">
    <property type="nucleotide sequence ID" value="NZ_JADBFD010000036.1"/>
</dbReference>
<keyword evidence="4" id="KW-1185">Reference proteome</keyword>
<protein>
    <recommendedName>
        <fullName evidence="5">5-bromo-4-chloroindolyl phosphate hydrolysis protein</fullName>
    </recommendedName>
</protein>
<feature type="transmembrane region" description="Helical" evidence="2">
    <location>
        <begin position="100"/>
        <end position="123"/>
    </location>
</feature>
<keyword evidence="2" id="KW-1133">Transmembrane helix</keyword>
<dbReference type="EMBL" id="JADBFD010000036">
    <property type="protein sequence ID" value="MBE2889668.1"/>
    <property type="molecule type" value="Genomic_DNA"/>
</dbReference>
<dbReference type="Proteomes" id="UP000618926">
    <property type="component" value="Unassembled WGS sequence"/>
</dbReference>
<proteinExistence type="predicted"/>
<evidence type="ECO:0000256" key="1">
    <source>
        <dbReference type="SAM" id="Coils"/>
    </source>
</evidence>
<feature type="coiled-coil region" evidence="1">
    <location>
        <begin position="5"/>
        <end position="65"/>
    </location>
</feature>
<feature type="transmembrane region" description="Helical" evidence="2">
    <location>
        <begin position="135"/>
        <end position="155"/>
    </location>
</feature>
<evidence type="ECO:0008006" key="5">
    <source>
        <dbReference type="Google" id="ProtNLM"/>
    </source>
</evidence>
<keyword evidence="2" id="KW-0812">Transmembrane</keyword>
<gene>
    <name evidence="3" type="ORF">IIE05_17050</name>
</gene>
<keyword evidence="1" id="KW-0175">Coiled coil</keyword>
<evidence type="ECO:0000256" key="2">
    <source>
        <dbReference type="SAM" id="Phobius"/>
    </source>
</evidence>
<comment type="caution">
    <text evidence="3">The sequence shown here is derived from an EMBL/GenBank/DDBJ whole genome shotgun (WGS) entry which is preliminary data.</text>
</comment>
<keyword evidence="2" id="KW-0472">Membrane</keyword>